<keyword evidence="1" id="KW-0732">Signal</keyword>
<dbReference type="EMBL" id="GIFC01003422">
    <property type="protein sequence ID" value="MXU85505.1"/>
    <property type="molecule type" value="Transcribed_RNA"/>
</dbReference>
<feature type="chain" id="PRO_5025345485" evidence="1">
    <location>
        <begin position="21"/>
        <end position="86"/>
    </location>
</feature>
<evidence type="ECO:0000256" key="1">
    <source>
        <dbReference type="SAM" id="SignalP"/>
    </source>
</evidence>
<sequence length="86" mass="10053">MLFFFSFCVYFLCCPESLSGSASRHQVRWCSIERRRNKDERSVRAPREPGDGRDGCGDVIVWLRSAPPRCRKEEESHPFLSNRHAH</sequence>
<organism evidence="2">
    <name type="scientific">Ixodes ricinus</name>
    <name type="common">Common tick</name>
    <name type="synonym">Acarus ricinus</name>
    <dbReference type="NCBI Taxonomy" id="34613"/>
    <lineage>
        <taxon>Eukaryota</taxon>
        <taxon>Metazoa</taxon>
        <taxon>Ecdysozoa</taxon>
        <taxon>Arthropoda</taxon>
        <taxon>Chelicerata</taxon>
        <taxon>Arachnida</taxon>
        <taxon>Acari</taxon>
        <taxon>Parasitiformes</taxon>
        <taxon>Ixodida</taxon>
        <taxon>Ixodoidea</taxon>
        <taxon>Ixodidae</taxon>
        <taxon>Ixodinae</taxon>
        <taxon>Ixodes</taxon>
    </lineage>
</organism>
<dbReference type="AlphaFoldDB" id="A0A6B0UA57"/>
<protein>
    <submittedName>
        <fullName evidence="2">Putative secreted protein</fullName>
    </submittedName>
</protein>
<name>A0A6B0UA57_IXORI</name>
<evidence type="ECO:0000313" key="2">
    <source>
        <dbReference type="EMBL" id="MXU85505.1"/>
    </source>
</evidence>
<proteinExistence type="predicted"/>
<reference evidence="2" key="1">
    <citation type="submission" date="2019-12" db="EMBL/GenBank/DDBJ databases">
        <title>An insight into the sialome of adult female Ixodes ricinus ticks feeding for 6 days.</title>
        <authorList>
            <person name="Perner J."/>
            <person name="Ribeiro J.M.C."/>
        </authorList>
    </citation>
    <scope>NUCLEOTIDE SEQUENCE</scope>
    <source>
        <strain evidence="2">Semi-engorged</strain>
        <tissue evidence="2">Salivary glands</tissue>
    </source>
</reference>
<feature type="signal peptide" evidence="1">
    <location>
        <begin position="1"/>
        <end position="20"/>
    </location>
</feature>
<accession>A0A6B0UA57</accession>